<dbReference type="EMBL" id="VSSQ01038801">
    <property type="protein sequence ID" value="MPM91789.1"/>
    <property type="molecule type" value="Genomic_DNA"/>
</dbReference>
<feature type="transmembrane region" description="Helical" evidence="1">
    <location>
        <begin position="95"/>
        <end position="115"/>
    </location>
</feature>
<proteinExistence type="predicted"/>
<sequence>MKFSTKKLVAAAMLTALGVVLSAFSIPIGASKCFPIQHLINVVAGVILGPAYAVLAAFCTSLIRNILGTGSLLAFPGSMIGALLAGIVYSKTNKLYAACIGEVFGTGILGGMLSYPIASLIMGKEAAIFTYVLPFLISTAGGSIIAAILLYSMKKAGTLNYIKNMMNNETKEKTI</sequence>
<feature type="transmembrane region" description="Helical" evidence="1">
    <location>
        <begin position="39"/>
        <end position="59"/>
    </location>
</feature>
<dbReference type="Gene3D" id="1.10.1760.20">
    <property type="match status" value="1"/>
</dbReference>
<feature type="transmembrane region" description="Helical" evidence="1">
    <location>
        <begin position="127"/>
        <end position="151"/>
    </location>
</feature>
<feature type="transmembrane region" description="Helical" evidence="1">
    <location>
        <begin position="66"/>
        <end position="89"/>
    </location>
</feature>
<dbReference type="PIRSF" id="PIRSF024534">
    <property type="entry name" value="ThiW"/>
    <property type="match status" value="1"/>
</dbReference>
<evidence type="ECO:0008006" key="3">
    <source>
        <dbReference type="Google" id="ProtNLM"/>
    </source>
</evidence>
<dbReference type="NCBIfam" id="TIGR02359">
    <property type="entry name" value="thiW"/>
    <property type="match status" value="1"/>
</dbReference>
<dbReference type="AlphaFoldDB" id="A0A645DRA5"/>
<accession>A0A645DRA5</accession>
<dbReference type="Pfam" id="PF09512">
    <property type="entry name" value="ThiW"/>
    <property type="match status" value="1"/>
</dbReference>
<name>A0A645DRA5_9ZZZZ</name>
<reference evidence="2" key="1">
    <citation type="submission" date="2019-08" db="EMBL/GenBank/DDBJ databases">
        <authorList>
            <person name="Kucharzyk K."/>
            <person name="Murdoch R.W."/>
            <person name="Higgins S."/>
            <person name="Loffler F."/>
        </authorList>
    </citation>
    <scope>NUCLEOTIDE SEQUENCE</scope>
</reference>
<keyword evidence="1" id="KW-0472">Membrane</keyword>
<keyword evidence="1" id="KW-1133">Transmembrane helix</keyword>
<keyword evidence="1" id="KW-0812">Transmembrane</keyword>
<dbReference type="InterPro" id="IPR012652">
    <property type="entry name" value="ThiW"/>
</dbReference>
<gene>
    <name evidence="2" type="ORF">SDC9_138923</name>
</gene>
<evidence type="ECO:0000256" key="1">
    <source>
        <dbReference type="SAM" id="Phobius"/>
    </source>
</evidence>
<comment type="caution">
    <text evidence="2">The sequence shown here is derived from an EMBL/GenBank/DDBJ whole genome shotgun (WGS) entry which is preliminary data.</text>
</comment>
<protein>
    <recommendedName>
        <fullName evidence="3">Energy coupling factor transporter S component ThiW</fullName>
    </recommendedName>
</protein>
<evidence type="ECO:0000313" key="2">
    <source>
        <dbReference type="EMBL" id="MPM91789.1"/>
    </source>
</evidence>
<organism evidence="2">
    <name type="scientific">bioreactor metagenome</name>
    <dbReference type="NCBI Taxonomy" id="1076179"/>
    <lineage>
        <taxon>unclassified sequences</taxon>
        <taxon>metagenomes</taxon>
        <taxon>ecological metagenomes</taxon>
    </lineage>
</organism>